<accession>N9DHT3</accession>
<proteinExistence type="predicted"/>
<dbReference type="PATRIC" id="fig|1120925.3.peg.2437"/>
<reference evidence="1 2" key="1">
    <citation type="submission" date="2013-02" db="EMBL/GenBank/DDBJ databases">
        <title>The Genome Sequence of Acinetobacter bouvetii CIP 107468.</title>
        <authorList>
            <consortium name="The Broad Institute Genome Sequencing Platform"/>
            <consortium name="The Broad Institute Genome Sequencing Center for Infectious Disease"/>
            <person name="Cerqueira G."/>
            <person name="Feldgarden M."/>
            <person name="Courvalin P."/>
            <person name="Perichon B."/>
            <person name="Grillot-Courvalin C."/>
            <person name="Clermont D."/>
            <person name="Rocha E."/>
            <person name="Yoon E.-J."/>
            <person name="Nemec A."/>
            <person name="Walker B."/>
            <person name="Young S.K."/>
            <person name="Zeng Q."/>
            <person name="Gargeya S."/>
            <person name="Fitzgerald M."/>
            <person name="Haas B."/>
            <person name="Abouelleil A."/>
            <person name="Alvarado L."/>
            <person name="Arachchi H.M."/>
            <person name="Berlin A.M."/>
            <person name="Chapman S.B."/>
            <person name="Dewar J."/>
            <person name="Goldberg J."/>
            <person name="Griggs A."/>
            <person name="Gujja S."/>
            <person name="Hansen M."/>
            <person name="Howarth C."/>
            <person name="Imamovic A."/>
            <person name="Larimer J."/>
            <person name="McCowan C."/>
            <person name="Murphy C."/>
            <person name="Neiman D."/>
            <person name="Pearson M."/>
            <person name="Priest M."/>
            <person name="Roberts A."/>
            <person name="Saif S."/>
            <person name="Shea T."/>
            <person name="Sisk P."/>
            <person name="Sykes S."/>
            <person name="Wortman J."/>
            <person name="Nusbaum C."/>
            <person name="Birren B."/>
        </authorList>
    </citation>
    <scope>NUCLEOTIDE SEQUENCE [LARGE SCALE GENOMIC DNA]</scope>
    <source>
        <strain evidence="1 2">CIP 107468</strain>
    </source>
</reference>
<dbReference type="eggNOG" id="ENOG5031SUX">
    <property type="taxonomic scope" value="Bacteria"/>
</dbReference>
<organism evidence="1 2">
    <name type="scientific">Acinetobacter bouvetii DSM 14964 = CIP 107468</name>
    <dbReference type="NCBI Taxonomy" id="1120925"/>
    <lineage>
        <taxon>Bacteria</taxon>
        <taxon>Pseudomonadati</taxon>
        <taxon>Pseudomonadota</taxon>
        <taxon>Gammaproteobacteria</taxon>
        <taxon>Moraxellales</taxon>
        <taxon>Moraxellaceae</taxon>
        <taxon>Acinetobacter</taxon>
    </lineage>
</organism>
<evidence type="ECO:0000313" key="2">
    <source>
        <dbReference type="Proteomes" id="UP000018460"/>
    </source>
</evidence>
<name>N9DHT3_9GAMM</name>
<keyword evidence="2" id="KW-1185">Reference proteome</keyword>
<dbReference type="AlphaFoldDB" id="N9DHT3"/>
<sequence length="142" mass="16319">MLVGVNIVEIKELLKIIHDAEILSIQSGSKDQLSVEIQTDFGQKLKLDFTDVKSFRFIDFIQQNIISKLNFLNLNDHTNHDIEYYLKWVTSLSDAGSYLNTESIENFIDKITAHELQLVYFEPSCGVEGVILYESLEIFEVV</sequence>
<gene>
    <name evidence="1" type="ORF">F941_02304</name>
</gene>
<evidence type="ECO:0000313" key="1">
    <source>
        <dbReference type="EMBL" id="ENV82174.1"/>
    </source>
</evidence>
<comment type="caution">
    <text evidence="1">The sequence shown here is derived from an EMBL/GenBank/DDBJ whole genome shotgun (WGS) entry which is preliminary data.</text>
</comment>
<dbReference type="EMBL" id="APQD01000017">
    <property type="protein sequence ID" value="ENV82174.1"/>
    <property type="molecule type" value="Genomic_DNA"/>
</dbReference>
<dbReference type="Proteomes" id="UP000018460">
    <property type="component" value="Unassembled WGS sequence"/>
</dbReference>
<protein>
    <submittedName>
        <fullName evidence="1">Uncharacterized protein</fullName>
    </submittedName>
</protein>